<dbReference type="KEGG" id="thu:AC731_019220"/>
<dbReference type="GO" id="GO:0017110">
    <property type="term" value="F:nucleoside diphosphate phosphatase activity"/>
    <property type="evidence" value="ECO:0007669"/>
    <property type="project" value="InterPro"/>
</dbReference>
<reference evidence="7" key="1">
    <citation type="submission" date="2016-03" db="EMBL/GenBank/DDBJ databases">
        <authorList>
            <person name="Ma C."/>
            <person name="Zhou S."/>
            <person name="Yang G."/>
        </authorList>
    </citation>
    <scope>NUCLEOTIDE SEQUENCE [LARGE SCALE GENOMIC DNA]</scope>
    <source>
        <strain evidence="7">SgZ-1</strain>
    </source>
</reference>
<dbReference type="EC" id="3.6.1.-" evidence="4"/>
<dbReference type="InterPro" id="IPR015797">
    <property type="entry name" value="NUDIX_hydrolase-like_dom_sf"/>
</dbReference>
<evidence type="ECO:0000256" key="3">
    <source>
        <dbReference type="ARBA" id="ARBA00015552"/>
    </source>
</evidence>
<dbReference type="AlphaFoldDB" id="A0A127KB34"/>
<evidence type="ECO:0000313" key="7">
    <source>
        <dbReference type="Proteomes" id="UP000036902"/>
    </source>
</evidence>
<comment type="subunit">
    <text evidence="2 4">Monomer.</text>
</comment>
<evidence type="ECO:0000313" key="6">
    <source>
        <dbReference type="EMBL" id="AMO38884.1"/>
    </source>
</evidence>
<keyword evidence="7" id="KW-1185">Reference proteome</keyword>
<sequence>MSDREWKPNVTVAAVIEREGRFLLVEEHTPEGLRFNQPAGHLEPGESLLEATVREALEETAHRFLPEYLVGIYQWTRPQGDITYLRFAYGGRIEGAEPGRKLDDGIVRAVWMTIDEVRATADRHRSPLILQCIEDWLAGQRHPLSLVRHY</sequence>
<dbReference type="Proteomes" id="UP000036902">
    <property type="component" value="Chromosome"/>
</dbReference>
<protein>
    <recommendedName>
        <fullName evidence="3 4">Phosphatase NudJ</fullName>
        <ecNumber evidence="4">3.6.1.-</ecNumber>
    </recommendedName>
</protein>
<proteinExistence type="inferred from homology"/>
<dbReference type="GO" id="GO:0004787">
    <property type="term" value="F:thiamine diphosphate phosphatase activity"/>
    <property type="evidence" value="ECO:0007669"/>
    <property type="project" value="InterPro"/>
</dbReference>
<comment type="cofactor">
    <cofactor evidence="4">
        <name>Mg(2+)</name>
        <dbReference type="ChEBI" id="CHEBI:18420"/>
    </cofactor>
</comment>
<dbReference type="RefSeq" id="WP_004258973.1">
    <property type="nucleotide sequence ID" value="NZ_CP014646.1"/>
</dbReference>
<evidence type="ECO:0000256" key="1">
    <source>
        <dbReference type="ARBA" id="ARBA00007608"/>
    </source>
</evidence>
<dbReference type="PROSITE" id="PS51462">
    <property type="entry name" value="NUDIX"/>
    <property type="match status" value="1"/>
</dbReference>
<dbReference type="STRING" id="1134435.AC731_019220"/>
<dbReference type="Pfam" id="PF00293">
    <property type="entry name" value="NUDIX"/>
    <property type="match status" value="1"/>
</dbReference>
<name>A0A127KB34_9RHOO</name>
<dbReference type="Gene3D" id="3.90.79.10">
    <property type="entry name" value="Nucleoside Triphosphate Pyrophosphohydrolase"/>
    <property type="match status" value="1"/>
</dbReference>
<dbReference type="InterPro" id="IPR033713">
    <property type="entry name" value="NudJ"/>
</dbReference>
<evidence type="ECO:0000256" key="4">
    <source>
        <dbReference type="RuleBase" id="RU364043"/>
    </source>
</evidence>
<dbReference type="SUPFAM" id="SSF55811">
    <property type="entry name" value="Nudix"/>
    <property type="match status" value="1"/>
</dbReference>
<dbReference type="GO" id="GO:0017111">
    <property type="term" value="F:ribonucleoside triphosphate phosphatase activity"/>
    <property type="evidence" value="ECO:0007669"/>
    <property type="project" value="InterPro"/>
</dbReference>
<organism evidence="6 7">
    <name type="scientific">Thauera humireducens</name>
    <dbReference type="NCBI Taxonomy" id="1134435"/>
    <lineage>
        <taxon>Bacteria</taxon>
        <taxon>Pseudomonadati</taxon>
        <taxon>Pseudomonadota</taxon>
        <taxon>Betaproteobacteria</taxon>
        <taxon>Rhodocyclales</taxon>
        <taxon>Zoogloeaceae</taxon>
        <taxon>Thauera</taxon>
    </lineage>
</organism>
<dbReference type="InterPro" id="IPR000086">
    <property type="entry name" value="NUDIX_hydrolase_dom"/>
</dbReference>
<accession>A0A127KB34</accession>
<dbReference type="PANTHER" id="PTHR43736:SF1">
    <property type="entry name" value="DIHYDRONEOPTERIN TRIPHOSPHATE DIPHOSPHATASE"/>
    <property type="match status" value="1"/>
</dbReference>
<evidence type="ECO:0000256" key="2">
    <source>
        <dbReference type="ARBA" id="ARBA00011245"/>
    </source>
</evidence>
<dbReference type="CDD" id="cd03675">
    <property type="entry name" value="NUDIX_Hydrolase"/>
    <property type="match status" value="1"/>
</dbReference>
<keyword evidence="4" id="KW-0460">Magnesium</keyword>
<feature type="domain" description="Nudix hydrolase" evidence="5">
    <location>
        <begin position="5"/>
        <end position="134"/>
    </location>
</feature>
<gene>
    <name evidence="4" type="primary">nudJ</name>
    <name evidence="6" type="ORF">AC731_019220</name>
</gene>
<comment type="similarity">
    <text evidence="1 4">Belongs to the Nudix hydrolase family. NudJ subfamily.</text>
</comment>
<dbReference type="EMBL" id="CP014646">
    <property type="protein sequence ID" value="AMO38884.1"/>
    <property type="molecule type" value="Genomic_DNA"/>
</dbReference>
<evidence type="ECO:0000259" key="5">
    <source>
        <dbReference type="PROSITE" id="PS51462"/>
    </source>
</evidence>
<dbReference type="PANTHER" id="PTHR43736">
    <property type="entry name" value="ADP-RIBOSE PYROPHOSPHATASE"/>
    <property type="match status" value="1"/>
</dbReference>
<keyword evidence="4 6" id="KW-0378">Hydrolase</keyword>